<dbReference type="PANTHER" id="PTHR42776">
    <property type="entry name" value="SERINE PEPTIDASE S9 FAMILY MEMBER"/>
    <property type="match status" value="1"/>
</dbReference>
<evidence type="ECO:0000256" key="2">
    <source>
        <dbReference type="SAM" id="MobiDB-lite"/>
    </source>
</evidence>
<dbReference type="GO" id="GO:0016787">
    <property type="term" value="F:hydrolase activity"/>
    <property type="evidence" value="ECO:0007669"/>
    <property type="project" value="UniProtKB-KW"/>
</dbReference>
<dbReference type="Proteomes" id="UP001589693">
    <property type="component" value="Unassembled WGS sequence"/>
</dbReference>
<dbReference type="SUPFAM" id="SSF69322">
    <property type="entry name" value="Tricorn protease domain 2"/>
    <property type="match status" value="1"/>
</dbReference>
<protein>
    <submittedName>
        <fullName evidence="4">Alpha/beta fold hydrolase</fullName>
    </submittedName>
</protein>
<evidence type="ECO:0000256" key="1">
    <source>
        <dbReference type="ARBA" id="ARBA00022801"/>
    </source>
</evidence>
<dbReference type="InterPro" id="IPR001375">
    <property type="entry name" value="Peptidase_S9_cat"/>
</dbReference>
<dbReference type="Gene3D" id="3.40.50.1820">
    <property type="entry name" value="alpha/beta hydrolase"/>
    <property type="match status" value="1"/>
</dbReference>
<organism evidence="4 5">
    <name type="scientific">Allokutzneria oryzae</name>
    <dbReference type="NCBI Taxonomy" id="1378989"/>
    <lineage>
        <taxon>Bacteria</taxon>
        <taxon>Bacillati</taxon>
        <taxon>Actinomycetota</taxon>
        <taxon>Actinomycetes</taxon>
        <taxon>Pseudonocardiales</taxon>
        <taxon>Pseudonocardiaceae</taxon>
        <taxon>Allokutzneria</taxon>
    </lineage>
</organism>
<reference evidence="4 5" key="1">
    <citation type="submission" date="2024-09" db="EMBL/GenBank/DDBJ databases">
        <authorList>
            <person name="Sun Q."/>
            <person name="Mori K."/>
        </authorList>
    </citation>
    <scope>NUCLEOTIDE SEQUENCE [LARGE SCALE GENOMIC DNA]</scope>
    <source>
        <strain evidence="4 5">TBRC 7907</strain>
    </source>
</reference>
<accession>A0ABV5ZU72</accession>
<dbReference type="Pfam" id="PF00326">
    <property type="entry name" value="Peptidase_S9"/>
    <property type="match status" value="1"/>
</dbReference>
<evidence type="ECO:0000313" key="5">
    <source>
        <dbReference type="Proteomes" id="UP001589693"/>
    </source>
</evidence>
<evidence type="ECO:0000259" key="3">
    <source>
        <dbReference type="Pfam" id="PF00326"/>
    </source>
</evidence>
<name>A0ABV5ZU72_9PSEU</name>
<dbReference type="InterPro" id="IPR029058">
    <property type="entry name" value="AB_hydrolase_fold"/>
</dbReference>
<gene>
    <name evidence="4" type="ORF">ACFFQA_10950</name>
</gene>
<dbReference type="PANTHER" id="PTHR42776:SF27">
    <property type="entry name" value="DIPEPTIDYL PEPTIDASE FAMILY MEMBER 6"/>
    <property type="match status" value="1"/>
</dbReference>
<sequence length="598" mass="62644">MTEMPSDCPLSTEPDSSPVVSRINVRFSPGGHRATCLATDDDGHAYVELWALDQDGPARLDRWPVTTAATATLAVPQDDGRVLLTSYQPDGQSFALLHEGRWTKLGVHLPVNLRLLPAPPAADLLAGCAVSSRPDGTTTLFRISAAEPWLEVVCTLPTTLSGGVVAGEDLLFTAIESGERTPVLIDPVSGRSVLPTESRSCSAVLAAGDVLLVAEGNRLGLALRDGCAPVWTVPEPGDLGGPATPVALDPTASLLALVVNRGARSGLVLLDIRDGSTREVDVPPCTLGSQAAWTEHGLWITASTPSRPEDFVWVPNPDTVHWSRAEGAWARGHTETFTGPAGPIEAVVHGPDWRTSDKVVIALHGGPADQWRFGFDRFFQSLVAAGVSVVALNQRGSTGYGAAHAHAINGDWGGPDLADVCEVAARVTAERGDAELPALYGVSYGAHLALLAAAAEPAAWSSCVAVAPFLSARGLYPETTDAVRAMIDRLGGQATEKDLSLLAREIRVPVLLAHGALDESIPVGQSRALADRIPDCTYYELPERGHFVLGDAAADPVASAVVAFVAEPRNSPTAVGKKNNDGGGHHGARTRRVAGASR</sequence>
<feature type="domain" description="Peptidase S9 prolyl oligopeptidase catalytic" evidence="3">
    <location>
        <begin position="375"/>
        <end position="533"/>
    </location>
</feature>
<dbReference type="EMBL" id="JBHLZU010000009">
    <property type="protein sequence ID" value="MFB9904449.1"/>
    <property type="molecule type" value="Genomic_DNA"/>
</dbReference>
<comment type="caution">
    <text evidence="4">The sequence shown here is derived from an EMBL/GenBank/DDBJ whole genome shotgun (WGS) entry which is preliminary data.</text>
</comment>
<dbReference type="SUPFAM" id="SSF53474">
    <property type="entry name" value="alpha/beta-Hydrolases"/>
    <property type="match status" value="1"/>
</dbReference>
<dbReference type="RefSeq" id="WP_377851648.1">
    <property type="nucleotide sequence ID" value="NZ_JBHLZU010000009.1"/>
</dbReference>
<feature type="region of interest" description="Disordered" evidence="2">
    <location>
        <begin position="571"/>
        <end position="598"/>
    </location>
</feature>
<evidence type="ECO:0000313" key="4">
    <source>
        <dbReference type="EMBL" id="MFB9904449.1"/>
    </source>
</evidence>
<proteinExistence type="predicted"/>
<keyword evidence="1 4" id="KW-0378">Hydrolase</keyword>
<keyword evidence="5" id="KW-1185">Reference proteome</keyword>